<dbReference type="Proteomes" id="UP000324996">
    <property type="component" value="Unassembled WGS sequence"/>
</dbReference>
<reference evidence="11 12" key="1">
    <citation type="submission" date="2019-09" db="EMBL/GenBank/DDBJ databases">
        <title>NBRP : Genome information of microbial organism related human and environment.</title>
        <authorList>
            <person name="Hattori M."/>
            <person name="Oshima K."/>
            <person name="Inaba H."/>
            <person name="Suda W."/>
            <person name="Sakamoto M."/>
            <person name="Iino T."/>
            <person name="Kitahara M."/>
            <person name="Oshida Y."/>
            <person name="Iida T."/>
            <person name="Kudo T."/>
            <person name="Itoh T."/>
            <person name="Ohkuma M."/>
        </authorList>
    </citation>
    <scope>NUCLEOTIDE SEQUENCE [LARGE SCALE GENOMIC DNA]</scope>
    <source>
        <strain evidence="11 12">Q-1</strain>
    </source>
</reference>
<comment type="caution">
    <text evidence="11">The sequence shown here is derived from an EMBL/GenBank/DDBJ whole genome shotgun (WGS) entry which is preliminary data.</text>
</comment>
<dbReference type="Pfam" id="PF14520">
    <property type="entry name" value="HHH_5"/>
    <property type="match status" value="1"/>
</dbReference>
<dbReference type="Gene3D" id="3.30.420.340">
    <property type="entry name" value="UvrC, RNAse H endonuclease domain"/>
    <property type="match status" value="1"/>
</dbReference>
<dbReference type="PANTHER" id="PTHR30562:SF1">
    <property type="entry name" value="UVRABC SYSTEM PROTEIN C"/>
    <property type="match status" value="1"/>
</dbReference>
<dbReference type="InterPro" id="IPR001162">
    <property type="entry name" value="UvrC_RNase_H_dom"/>
</dbReference>
<keyword evidence="3 7" id="KW-0228">DNA excision</keyword>
<dbReference type="PROSITE" id="PS50165">
    <property type="entry name" value="UVRC"/>
    <property type="match status" value="1"/>
</dbReference>
<dbReference type="InterPro" id="IPR003583">
    <property type="entry name" value="Hlx-hairpin-Hlx_DNA-bd_motif"/>
</dbReference>
<evidence type="ECO:0000313" key="11">
    <source>
        <dbReference type="EMBL" id="GER03728.1"/>
    </source>
</evidence>
<dbReference type="Gene3D" id="1.10.150.20">
    <property type="entry name" value="5' to 3' exonuclease, C-terminal subdomain"/>
    <property type="match status" value="1"/>
</dbReference>
<keyword evidence="12" id="KW-1185">Reference proteome</keyword>
<dbReference type="PROSITE" id="PS50151">
    <property type="entry name" value="UVR"/>
    <property type="match status" value="1"/>
</dbReference>
<evidence type="ECO:0000256" key="3">
    <source>
        <dbReference type="ARBA" id="ARBA00022769"/>
    </source>
</evidence>
<dbReference type="GO" id="GO:0009432">
    <property type="term" value="P:SOS response"/>
    <property type="evidence" value="ECO:0007669"/>
    <property type="project" value="UniProtKB-UniRule"/>
</dbReference>
<organism evidence="11 12">
    <name type="scientific">Iodidimonas nitroreducens</name>
    <dbReference type="NCBI Taxonomy" id="1236968"/>
    <lineage>
        <taxon>Bacteria</taxon>
        <taxon>Pseudomonadati</taxon>
        <taxon>Pseudomonadota</taxon>
        <taxon>Alphaproteobacteria</taxon>
        <taxon>Iodidimonadales</taxon>
        <taxon>Iodidimonadaceae</taxon>
        <taxon>Iodidimonas</taxon>
    </lineage>
</organism>
<gene>
    <name evidence="7 11" type="primary">uvrC</name>
    <name evidence="11" type="ORF">JCM17846_14100</name>
</gene>
<feature type="domain" description="UvrC family homology region profile" evidence="10">
    <location>
        <begin position="213"/>
        <end position="442"/>
    </location>
</feature>
<comment type="function">
    <text evidence="7">The UvrABC repair system catalyzes the recognition and processing of DNA lesions. UvrC both incises the 5' and 3' sides of the lesion. The N-terminal half is responsible for the 3' incision and the C-terminal half is responsible for the 5' incision.</text>
</comment>
<comment type="subcellular location">
    <subcellularLocation>
        <location evidence="7">Cytoplasm</location>
    </subcellularLocation>
</comment>
<evidence type="ECO:0000256" key="1">
    <source>
        <dbReference type="ARBA" id="ARBA00022490"/>
    </source>
</evidence>
<evidence type="ECO:0000259" key="10">
    <source>
        <dbReference type="PROSITE" id="PS50165"/>
    </source>
</evidence>
<dbReference type="InterPro" id="IPR035901">
    <property type="entry name" value="GIY-YIG_endonuc_sf"/>
</dbReference>
<dbReference type="InterPro" id="IPR010994">
    <property type="entry name" value="RuvA_2-like"/>
</dbReference>
<accession>A0A5A7N6K8</accession>
<dbReference type="InterPro" id="IPR001943">
    <property type="entry name" value="UVR_dom"/>
</dbReference>
<dbReference type="Gene3D" id="4.10.860.10">
    <property type="entry name" value="UVR domain"/>
    <property type="match status" value="1"/>
</dbReference>
<dbReference type="GO" id="GO:0006289">
    <property type="term" value="P:nucleotide-excision repair"/>
    <property type="evidence" value="ECO:0007669"/>
    <property type="project" value="UniProtKB-UniRule"/>
</dbReference>
<name>A0A5A7N6K8_9PROT</name>
<keyword evidence="6 7" id="KW-0742">SOS response</keyword>
<dbReference type="CDD" id="cd10434">
    <property type="entry name" value="GIY-YIG_UvrC_Cho"/>
    <property type="match status" value="1"/>
</dbReference>
<dbReference type="FunFam" id="3.30.420.340:FF:000001">
    <property type="entry name" value="UvrABC system protein C"/>
    <property type="match status" value="1"/>
</dbReference>
<dbReference type="GO" id="GO:0003677">
    <property type="term" value="F:DNA binding"/>
    <property type="evidence" value="ECO:0007669"/>
    <property type="project" value="UniProtKB-UniRule"/>
</dbReference>
<keyword evidence="2 7" id="KW-0227">DNA damage</keyword>
<dbReference type="SUPFAM" id="SSF82771">
    <property type="entry name" value="GIY-YIG endonuclease"/>
    <property type="match status" value="1"/>
</dbReference>
<comment type="subunit">
    <text evidence="7">Interacts with UvrB in an incision complex.</text>
</comment>
<dbReference type="PANTHER" id="PTHR30562">
    <property type="entry name" value="UVRC/OXIDOREDUCTASE"/>
    <property type="match status" value="1"/>
</dbReference>
<dbReference type="HAMAP" id="MF_00203">
    <property type="entry name" value="UvrC"/>
    <property type="match status" value="1"/>
</dbReference>
<dbReference type="SUPFAM" id="SSF47781">
    <property type="entry name" value="RuvA domain 2-like"/>
    <property type="match status" value="1"/>
</dbReference>
<proteinExistence type="inferred from homology"/>
<feature type="domain" description="UVR" evidence="8">
    <location>
        <begin position="162"/>
        <end position="197"/>
    </location>
</feature>
<evidence type="ECO:0000256" key="7">
    <source>
        <dbReference type="HAMAP-Rule" id="MF_00203"/>
    </source>
</evidence>
<dbReference type="Pfam" id="PF02151">
    <property type="entry name" value="UVR"/>
    <property type="match status" value="1"/>
</dbReference>
<evidence type="ECO:0000256" key="2">
    <source>
        <dbReference type="ARBA" id="ARBA00022763"/>
    </source>
</evidence>
<dbReference type="InterPro" id="IPR000305">
    <property type="entry name" value="GIY-YIG_endonuc"/>
</dbReference>
<dbReference type="Pfam" id="PF08459">
    <property type="entry name" value="UvrC_RNaseH_dom"/>
    <property type="match status" value="1"/>
</dbReference>
<feature type="domain" description="GIY-YIG" evidence="9">
    <location>
        <begin position="1"/>
        <end position="52"/>
    </location>
</feature>
<keyword evidence="4 7" id="KW-0267">Excision nuclease</keyword>
<evidence type="ECO:0000256" key="6">
    <source>
        <dbReference type="ARBA" id="ARBA00023236"/>
    </source>
</evidence>
<dbReference type="InterPro" id="IPR004791">
    <property type="entry name" value="UvrC"/>
</dbReference>
<evidence type="ECO:0000313" key="12">
    <source>
        <dbReference type="Proteomes" id="UP000324996"/>
    </source>
</evidence>
<evidence type="ECO:0000256" key="5">
    <source>
        <dbReference type="ARBA" id="ARBA00023204"/>
    </source>
</evidence>
<dbReference type="InterPro" id="IPR038476">
    <property type="entry name" value="UvrC_RNase_H_dom_sf"/>
</dbReference>
<dbReference type="SMART" id="SM00278">
    <property type="entry name" value="HhH1"/>
    <property type="match status" value="2"/>
</dbReference>
<dbReference type="InterPro" id="IPR036876">
    <property type="entry name" value="UVR_dom_sf"/>
</dbReference>
<evidence type="ECO:0000259" key="9">
    <source>
        <dbReference type="PROSITE" id="PS50164"/>
    </source>
</evidence>
<protein>
    <recommendedName>
        <fullName evidence="7">UvrABC system protein C</fullName>
        <shortName evidence="7">Protein UvrC</shortName>
    </recommendedName>
    <alternativeName>
        <fullName evidence="7">Excinuclease ABC subunit C</fullName>
    </alternativeName>
</protein>
<dbReference type="Pfam" id="PF22920">
    <property type="entry name" value="UvrC_RNaseH"/>
    <property type="match status" value="1"/>
</dbReference>
<keyword evidence="5 7" id="KW-0234">DNA repair</keyword>
<dbReference type="Gene3D" id="3.40.1440.10">
    <property type="entry name" value="GIY-YIG endonuclease"/>
    <property type="match status" value="1"/>
</dbReference>
<dbReference type="AlphaFoldDB" id="A0A5A7N6K8"/>
<dbReference type="EMBL" id="BKCN01000005">
    <property type="protein sequence ID" value="GER03728.1"/>
    <property type="molecule type" value="Genomic_DNA"/>
</dbReference>
<keyword evidence="1 7" id="KW-0963">Cytoplasm</keyword>
<dbReference type="SUPFAM" id="SSF46600">
    <property type="entry name" value="C-terminal UvrC-binding domain of UvrB"/>
    <property type="match status" value="1"/>
</dbReference>
<evidence type="ECO:0000256" key="4">
    <source>
        <dbReference type="ARBA" id="ARBA00022881"/>
    </source>
</evidence>
<dbReference type="GO" id="GO:0009380">
    <property type="term" value="C:excinuclease repair complex"/>
    <property type="evidence" value="ECO:0007669"/>
    <property type="project" value="InterPro"/>
</dbReference>
<dbReference type="GO" id="GO:0009381">
    <property type="term" value="F:excinuclease ABC activity"/>
    <property type="evidence" value="ECO:0007669"/>
    <property type="project" value="UniProtKB-UniRule"/>
</dbReference>
<dbReference type="NCBIfam" id="TIGR00194">
    <property type="entry name" value="uvrC"/>
    <property type="match status" value="1"/>
</dbReference>
<sequence>MSSYVRVTGLSTRIKRMVMLTRRMEFVTTHTEADALLLEANLIKRLKPPYNILLRDDKSFPYIVIRRGHPWPQIAKHRGARGKDGDYFGPFASASAVNQTLNTMQRIFLLRTCSDQVLENRSRPCLLYQIKRCCAPCVGRISHEDYQKLLIDARAFLEGRDTGIQKQLATDMMKAAEILDYEAAAVLRDRLKALAHVQSHQGVATSRLRDADIIAASHKAGATCIQVFFYRAGQNRGNRAYFPRHEPDAAIDDVLGAFLAQFYDNKPPPAQIILNEAPAHLPLLAEALSVSAGHKVHLILPQKGIKRDLLAEVEKNATLALDRRLAERSNERQLLHDLEQALDLETTPNRIEVYDNSHIQGSHAVGAMIVSGPEGFDKSQYRRFNIKDSSLTPGDDYAMMREVMTRRFARLLKDDPDQSRGLWPDLMLIDGGKGQLSAVLAVAQDFGIGDDVAIIGISKGPDRHAGREQFHKPGKPPFILREGHSALYYLQRLRDEAHRFAIGGHRARRSKAISKNPLDDIAGIGPGRKRALLHHFGSAGGVADAALKDLEAVDGISGAMAKRIYGHFHDR</sequence>
<evidence type="ECO:0000259" key="8">
    <source>
        <dbReference type="PROSITE" id="PS50151"/>
    </source>
</evidence>
<dbReference type="InterPro" id="IPR047296">
    <property type="entry name" value="GIY-YIG_UvrC_Cho"/>
</dbReference>
<dbReference type="PROSITE" id="PS50164">
    <property type="entry name" value="GIY_YIG"/>
    <property type="match status" value="1"/>
</dbReference>
<dbReference type="InterPro" id="IPR050066">
    <property type="entry name" value="UvrABC_protein_C"/>
</dbReference>
<dbReference type="GO" id="GO:0005737">
    <property type="term" value="C:cytoplasm"/>
    <property type="evidence" value="ECO:0007669"/>
    <property type="project" value="UniProtKB-SubCell"/>
</dbReference>
<comment type="similarity">
    <text evidence="7">Belongs to the UvrC family.</text>
</comment>